<gene>
    <name evidence="2" type="ORF">WMY93_028207</name>
</gene>
<proteinExistence type="predicted"/>
<feature type="compositionally biased region" description="Basic and acidic residues" evidence="1">
    <location>
        <begin position="67"/>
        <end position="79"/>
    </location>
</feature>
<keyword evidence="3" id="KW-1185">Reference proteome</keyword>
<feature type="region of interest" description="Disordered" evidence="1">
    <location>
        <begin position="35"/>
        <end position="102"/>
    </location>
</feature>
<name>A0AAW0MZT3_9GOBI</name>
<dbReference type="AlphaFoldDB" id="A0AAW0MZT3"/>
<evidence type="ECO:0000313" key="3">
    <source>
        <dbReference type="Proteomes" id="UP001460270"/>
    </source>
</evidence>
<reference evidence="3" key="1">
    <citation type="submission" date="2024-04" db="EMBL/GenBank/DDBJ databases">
        <title>Salinicola lusitanus LLJ914,a marine bacterium isolated from the Okinawa Trough.</title>
        <authorList>
            <person name="Li J."/>
        </authorList>
    </citation>
    <scope>NUCLEOTIDE SEQUENCE [LARGE SCALE GENOMIC DNA]</scope>
</reference>
<sequence>MSSRPRPGRGRVSWLRQLRGANQIEFLIANARQLKRTHGMQDGNVRSPGPSPNKHSTSSREAPVDASRTHSDRFERAGRGESAGSAARVPPTGSTERDTRRN</sequence>
<evidence type="ECO:0000256" key="1">
    <source>
        <dbReference type="SAM" id="MobiDB-lite"/>
    </source>
</evidence>
<protein>
    <submittedName>
        <fullName evidence="2">Uncharacterized protein</fullName>
    </submittedName>
</protein>
<organism evidence="2 3">
    <name type="scientific">Mugilogobius chulae</name>
    <name type="common">yellowstripe goby</name>
    <dbReference type="NCBI Taxonomy" id="88201"/>
    <lineage>
        <taxon>Eukaryota</taxon>
        <taxon>Metazoa</taxon>
        <taxon>Chordata</taxon>
        <taxon>Craniata</taxon>
        <taxon>Vertebrata</taxon>
        <taxon>Euteleostomi</taxon>
        <taxon>Actinopterygii</taxon>
        <taxon>Neopterygii</taxon>
        <taxon>Teleostei</taxon>
        <taxon>Neoteleostei</taxon>
        <taxon>Acanthomorphata</taxon>
        <taxon>Gobiaria</taxon>
        <taxon>Gobiiformes</taxon>
        <taxon>Gobioidei</taxon>
        <taxon>Gobiidae</taxon>
        <taxon>Gobionellinae</taxon>
        <taxon>Mugilogobius</taxon>
    </lineage>
</organism>
<accession>A0AAW0MZT3</accession>
<comment type="caution">
    <text evidence="2">The sequence shown here is derived from an EMBL/GenBank/DDBJ whole genome shotgun (WGS) entry which is preliminary data.</text>
</comment>
<evidence type="ECO:0000313" key="2">
    <source>
        <dbReference type="EMBL" id="KAK7882033.1"/>
    </source>
</evidence>
<dbReference type="EMBL" id="JBBPFD010000021">
    <property type="protein sequence ID" value="KAK7882033.1"/>
    <property type="molecule type" value="Genomic_DNA"/>
</dbReference>
<dbReference type="Proteomes" id="UP001460270">
    <property type="component" value="Unassembled WGS sequence"/>
</dbReference>